<keyword evidence="2" id="KW-1185">Reference proteome</keyword>
<comment type="caution">
    <text evidence="1">The sequence shown here is derived from an EMBL/GenBank/DDBJ whole genome shotgun (WGS) entry which is preliminary data.</text>
</comment>
<dbReference type="EMBL" id="PYDT01000009">
    <property type="protein sequence ID" value="THU48853.1"/>
    <property type="molecule type" value="Genomic_DNA"/>
</dbReference>
<protein>
    <submittedName>
        <fullName evidence="1">Uncharacterized protein</fullName>
    </submittedName>
</protein>
<evidence type="ECO:0000313" key="2">
    <source>
        <dbReference type="Proteomes" id="UP000317650"/>
    </source>
</evidence>
<sequence>MWDRVGFEIFGRKLQIGYGLNQRTSHSLPRQLLGHHTTTEGSWPRLEFPRRYLVAIRHESGQFKAQGHLHA</sequence>
<name>A0A4S8IKB3_MUSBA</name>
<proteinExistence type="predicted"/>
<organism evidence="1 2">
    <name type="scientific">Musa balbisiana</name>
    <name type="common">Banana</name>
    <dbReference type="NCBI Taxonomy" id="52838"/>
    <lineage>
        <taxon>Eukaryota</taxon>
        <taxon>Viridiplantae</taxon>
        <taxon>Streptophyta</taxon>
        <taxon>Embryophyta</taxon>
        <taxon>Tracheophyta</taxon>
        <taxon>Spermatophyta</taxon>
        <taxon>Magnoliopsida</taxon>
        <taxon>Liliopsida</taxon>
        <taxon>Zingiberales</taxon>
        <taxon>Musaceae</taxon>
        <taxon>Musa</taxon>
    </lineage>
</organism>
<gene>
    <name evidence="1" type="ORF">C4D60_Mb06t03360</name>
</gene>
<dbReference type="Proteomes" id="UP000317650">
    <property type="component" value="Chromosome 6"/>
</dbReference>
<reference evidence="1 2" key="1">
    <citation type="journal article" date="2019" name="Nat. Plants">
        <title>Genome sequencing of Musa balbisiana reveals subgenome evolution and function divergence in polyploid bananas.</title>
        <authorList>
            <person name="Yao X."/>
        </authorList>
    </citation>
    <scope>NUCLEOTIDE SEQUENCE [LARGE SCALE GENOMIC DNA]</scope>
    <source>
        <strain evidence="2">cv. DH-PKW</strain>
        <tissue evidence="1">Leaves</tissue>
    </source>
</reference>
<dbReference type="AlphaFoldDB" id="A0A4S8IKB3"/>
<accession>A0A4S8IKB3</accession>
<evidence type="ECO:0000313" key="1">
    <source>
        <dbReference type="EMBL" id="THU48853.1"/>
    </source>
</evidence>